<dbReference type="InterPro" id="IPR036812">
    <property type="entry name" value="NAD(P)_OxRdtase_dom_sf"/>
</dbReference>
<keyword evidence="3" id="KW-1185">Reference proteome</keyword>
<protein>
    <submittedName>
        <fullName evidence="2">Aldo/keto reductase</fullName>
    </submittedName>
</protein>
<dbReference type="InterPro" id="IPR023210">
    <property type="entry name" value="NADP_OxRdtase_dom"/>
</dbReference>
<dbReference type="CDD" id="cd19095">
    <property type="entry name" value="AKR_PA4992-like"/>
    <property type="match status" value="1"/>
</dbReference>
<dbReference type="PANTHER" id="PTHR43638:SF3">
    <property type="entry name" value="ALDEHYDE REDUCTASE"/>
    <property type="match status" value="1"/>
</dbReference>
<dbReference type="InterPro" id="IPR006311">
    <property type="entry name" value="TAT_signal"/>
</dbReference>
<name>A0A239KX85_9BURK</name>
<feature type="domain" description="NADP-dependent oxidoreductase" evidence="1">
    <location>
        <begin position="56"/>
        <end position="304"/>
    </location>
</feature>
<organism evidence="2 3">
    <name type="scientific">Noviherbaspirillum humi</name>
    <dbReference type="NCBI Taxonomy" id="1688639"/>
    <lineage>
        <taxon>Bacteria</taxon>
        <taxon>Pseudomonadati</taxon>
        <taxon>Pseudomonadota</taxon>
        <taxon>Betaproteobacteria</taxon>
        <taxon>Burkholderiales</taxon>
        <taxon>Oxalobacteraceae</taxon>
        <taxon>Noviherbaspirillum</taxon>
    </lineage>
</organism>
<evidence type="ECO:0000259" key="1">
    <source>
        <dbReference type="Pfam" id="PF00248"/>
    </source>
</evidence>
<dbReference type="Pfam" id="PF00248">
    <property type="entry name" value="Aldo_ket_red"/>
    <property type="match status" value="1"/>
</dbReference>
<evidence type="ECO:0000313" key="3">
    <source>
        <dbReference type="Proteomes" id="UP000198284"/>
    </source>
</evidence>
<reference evidence="2 3" key="1">
    <citation type="submission" date="2017-06" db="EMBL/GenBank/DDBJ databases">
        <authorList>
            <person name="Kim H.J."/>
            <person name="Triplett B.A."/>
        </authorList>
    </citation>
    <scope>NUCLEOTIDE SEQUENCE [LARGE SCALE GENOMIC DNA]</scope>
    <source>
        <strain evidence="2 3">U15</strain>
    </source>
</reference>
<dbReference type="Gene3D" id="3.20.20.100">
    <property type="entry name" value="NADP-dependent oxidoreductase domain"/>
    <property type="match status" value="1"/>
</dbReference>
<dbReference type="PRINTS" id="PR00069">
    <property type="entry name" value="ALDKETRDTASE"/>
</dbReference>
<sequence>MTALPMNRRDALRLMTAAAISGIGVLPDGAGAANGADQPGMLARRIPSNGESLPMIGLGTWQTFDVGTAPAERAPLEAVLKEFVALGGRLIDSSPMYGNSEIVAGDLTAALGLRQKLFIATKVWTSGKRAGIEQMEDSMGKLRADPIDLMQVHNLVDVSTHLATLREWKQIGRVRHIGVTHYAASAHDAVARVISGEPVDFIQINYSVGEREAERRLLPLARDRGVAVIINRPFAGGDMFRRLRSKPLPGWAAEIDCDSWAQLLLKFVVSHPAVTCAIPATARVEHLRDNMKAGMGRMPDEKMRARIAAEAA</sequence>
<dbReference type="Proteomes" id="UP000198284">
    <property type="component" value="Unassembled WGS sequence"/>
</dbReference>
<dbReference type="GO" id="GO:0016491">
    <property type="term" value="F:oxidoreductase activity"/>
    <property type="evidence" value="ECO:0007669"/>
    <property type="project" value="InterPro"/>
</dbReference>
<evidence type="ECO:0000313" key="2">
    <source>
        <dbReference type="EMBL" id="SNT22976.1"/>
    </source>
</evidence>
<dbReference type="PANTHER" id="PTHR43638">
    <property type="entry name" value="OXIDOREDUCTASE, ALDO/KETO REDUCTASE FAMILY PROTEIN"/>
    <property type="match status" value="1"/>
</dbReference>
<dbReference type="PROSITE" id="PS51318">
    <property type="entry name" value="TAT"/>
    <property type="match status" value="1"/>
</dbReference>
<proteinExistence type="predicted"/>
<dbReference type="SUPFAM" id="SSF51430">
    <property type="entry name" value="NAD(P)-linked oxidoreductase"/>
    <property type="match status" value="1"/>
</dbReference>
<dbReference type="InterPro" id="IPR020471">
    <property type="entry name" value="AKR"/>
</dbReference>
<accession>A0A239KX85</accession>
<gene>
    <name evidence="2" type="ORF">SAMN06265795_11811</name>
</gene>
<dbReference type="AlphaFoldDB" id="A0A239KX85"/>
<dbReference type="EMBL" id="FZOT01000018">
    <property type="protein sequence ID" value="SNT22976.1"/>
    <property type="molecule type" value="Genomic_DNA"/>
</dbReference>